<dbReference type="GO" id="GO:0004386">
    <property type="term" value="F:helicase activity"/>
    <property type="evidence" value="ECO:0007669"/>
    <property type="project" value="UniProtKB-KW"/>
</dbReference>
<proteinExistence type="predicted"/>
<keyword evidence="1" id="KW-0227">DNA damage</keyword>
<dbReference type="Gene3D" id="3.90.320.10">
    <property type="match status" value="1"/>
</dbReference>
<evidence type="ECO:0000256" key="1">
    <source>
        <dbReference type="ARBA" id="ARBA00022763"/>
    </source>
</evidence>
<name>A0A511JQD7_9CELL</name>
<evidence type="ECO:0000256" key="2">
    <source>
        <dbReference type="ARBA" id="ARBA00022806"/>
    </source>
</evidence>
<dbReference type="AlphaFoldDB" id="A0A511JQD7"/>
<keyword evidence="2" id="KW-0378">Hydrolase</keyword>
<evidence type="ECO:0000256" key="3">
    <source>
        <dbReference type="ARBA" id="ARBA00023204"/>
    </source>
</evidence>
<dbReference type="EMBL" id="BJWH01000026">
    <property type="protein sequence ID" value="GEM00066.1"/>
    <property type="molecule type" value="Genomic_DNA"/>
</dbReference>
<keyword evidence="2" id="KW-0547">Nucleotide-binding</keyword>
<keyword evidence="2" id="KW-0347">Helicase</keyword>
<feature type="domain" description="PD-(D/E)XK endonuclease-like" evidence="4">
    <location>
        <begin position="19"/>
        <end position="287"/>
    </location>
</feature>
<keyword evidence="6" id="KW-1185">Reference proteome</keyword>
<keyword evidence="3" id="KW-0234">DNA repair</keyword>
<gene>
    <name evidence="5" type="ORF">CTE05_36120</name>
</gene>
<dbReference type="InterPro" id="IPR038726">
    <property type="entry name" value="PDDEXK_AddAB-type"/>
</dbReference>
<evidence type="ECO:0000313" key="5">
    <source>
        <dbReference type="EMBL" id="GEM00066.1"/>
    </source>
</evidence>
<evidence type="ECO:0000259" key="4">
    <source>
        <dbReference type="Pfam" id="PF12705"/>
    </source>
</evidence>
<dbReference type="OrthoDB" id="5125269at2"/>
<reference evidence="5 6" key="1">
    <citation type="submission" date="2019-07" db="EMBL/GenBank/DDBJ databases">
        <title>Whole genome shotgun sequence of Cellulomonas terrae NBRC 100819.</title>
        <authorList>
            <person name="Hosoyama A."/>
            <person name="Uohara A."/>
            <person name="Ohji S."/>
            <person name="Ichikawa N."/>
        </authorList>
    </citation>
    <scope>NUCLEOTIDE SEQUENCE [LARGE SCALE GENOMIC DNA]</scope>
    <source>
        <strain evidence="5 6">NBRC 100819</strain>
    </source>
</reference>
<evidence type="ECO:0000313" key="6">
    <source>
        <dbReference type="Proteomes" id="UP000321049"/>
    </source>
</evidence>
<dbReference type="InterPro" id="IPR011604">
    <property type="entry name" value="PDDEXK-like_dom_sf"/>
</dbReference>
<comment type="caution">
    <text evidence="5">The sequence shown here is derived from an EMBL/GenBank/DDBJ whole genome shotgun (WGS) entry which is preliminary data.</text>
</comment>
<dbReference type="RefSeq" id="WP_146847671.1">
    <property type="nucleotide sequence ID" value="NZ_BJWH01000026.1"/>
</dbReference>
<dbReference type="Pfam" id="PF12705">
    <property type="entry name" value="PDDEXK_1"/>
    <property type="match status" value="1"/>
</dbReference>
<dbReference type="GO" id="GO:0006281">
    <property type="term" value="P:DNA repair"/>
    <property type="evidence" value="ECO:0007669"/>
    <property type="project" value="UniProtKB-KW"/>
</dbReference>
<dbReference type="Proteomes" id="UP000321049">
    <property type="component" value="Unassembled WGS sequence"/>
</dbReference>
<protein>
    <recommendedName>
        <fullName evidence="4">PD-(D/E)XK endonuclease-like domain-containing protein</fullName>
    </recommendedName>
</protein>
<sequence length="390" mass="42462">MSSIDWPTPAKPRLDDMTWTQWSAFRTCGLRFAYLVDPLGEAWNRTTEAMALGTVSHVLADEAARGKITTSDNDDPVKVIHERFDELALEQHASMVNQWGTSAVPAPRRWPRYFHLRATVGHELAGAVLQRSPNSARVNFWPPESVTPPGNPAPPAPGERRTEISLVDAERGLRGRLDVVSTARDGTIEVIDLKSRIDGDEASIALGRAQLTFYAGLVEAVWGQVPDLFLVAPDGSRIRVPCTAADIAQLRLEIDGYRREAASQSIREMANASAKNCARCPFSVLCPEFRDFLRLEQHEESVPWGINAAWGVVISVTHAASSSSITIRQQDDLSIGPGDVTVTRLARDLAVSPGDSVVVVGGTVQGERSYLHATWSSKVRVGPQAALSAN</sequence>
<accession>A0A511JQD7</accession>
<keyword evidence="2" id="KW-0067">ATP-binding</keyword>
<organism evidence="5 6">
    <name type="scientific">Cellulomonas terrae</name>
    <dbReference type="NCBI Taxonomy" id="311234"/>
    <lineage>
        <taxon>Bacteria</taxon>
        <taxon>Bacillati</taxon>
        <taxon>Actinomycetota</taxon>
        <taxon>Actinomycetes</taxon>
        <taxon>Micrococcales</taxon>
        <taxon>Cellulomonadaceae</taxon>
        <taxon>Cellulomonas</taxon>
    </lineage>
</organism>